<organism evidence="1 2">
    <name type="scientific">Paraburkholderia dipogonis</name>
    <dbReference type="NCBI Taxonomy" id="1211383"/>
    <lineage>
        <taxon>Bacteria</taxon>
        <taxon>Pseudomonadati</taxon>
        <taxon>Pseudomonadota</taxon>
        <taxon>Betaproteobacteria</taxon>
        <taxon>Burkholderiales</taxon>
        <taxon>Burkholderiaceae</taxon>
        <taxon>Paraburkholderia</taxon>
    </lineage>
</organism>
<reference evidence="1 2" key="1">
    <citation type="journal article" date="2024" name="Chem. Sci.">
        <title>Discovery of megapolipeptins by genome mining of a Burkholderiales bacteria collection.</title>
        <authorList>
            <person name="Paulo B.S."/>
            <person name="Recchia M.J.J."/>
            <person name="Lee S."/>
            <person name="Fergusson C.H."/>
            <person name="Romanowski S.B."/>
            <person name="Hernandez A."/>
            <person name="Krull N."/>
            <person name="Liu D.Y."/>
            <person name="Cavanagh H."/>
            <person name="Bos A."/>
            <person name="Gray C.A."/>
            <person name="Murphy B.T."/>
            <person name="Linington R.G."/>
            <person name="Eustaquio A.S."/>
        </authorList>
    </citation>
    <scope>NUCLEOTIDE SEQUENCE [LARGE SCALE GENOMIC DNA]</scope>
    <source>
        <strain evidence="1 2">RL17-350-BIC-A</strain>
    </source>
</reference>
<dbReference type="EMBL" id="JAQQEZ010000093">
    <property type="protein sequence ID" value="MFM0008316.1"/>
    <property type="molecule type" value="Genomic_DNA"/>
</dbReference>
<protein>
    <recommendedName>
        <fullName evidence="3">Integrase</fullName>
    </recommendedName>
</protein>
<accession>A0ABW9B8Q3</accession>
<name>A0ABW9B8Q3_9BURK</name>
<evidence type="ECO:0000313" key="1">
    <source>
        <dbReference type="EMBL" id="MFM0008316.1"/>
    </source>
</evidence>
<proteinExistence type="predicted"/>
<comment type="caution">
    <text evidence="1">The sequence shown here is derived from an EMBL/GenBank/DDBJ whole genome shotgun (WGS) entry which is preliminary data.</text>
</comment>
<gene>
    <name evidence="1" type="ORF">PQR57_46385</name>
</gene>
<dbReference type="Proteomes" id="UP001629230">
    <property type="component" value="Unassembled WGS sequence"/>
</dbReference>
<dbReference type="RefSeq" id="WP_408183310.1">
    <property type="nucleotide sequence ID" value="NZ_JAQQEZ010000093.1"/>
</dbReference>
<keyword evidence="2" id="KW-1185">Reference proteome</keyword>
<evidence type="ECO:0000313" key="2">
    <source>
        <dbReference type="Proteomes" id="UP001629230"/>
    </source>
</evidence>
<sequence length="85" mass="9616">MPARTSRPSREKHVATNESTGINRFYKRYGVRKISFWYKYPDGRSETLTSAKLGDRAEITAAERSAKRKALDIQVGQILSVLSPT</sequence>
<evidence type="ECO:0008006" key="3">
    <source>
        <dbReference type="Google" id="ProtNLM"/>
    </source>
</evidence>